<evidence type="ECO:0000313" key="14">
    <source>
        <dbReference type="Proteomes" id="UP000650994"/>
    </source>
</evidence>
<dbReference type="EMBL" id="BMFL01000007">
    <property type="protein sequence ID" value="GGE95497.1"/>
    <property type="molecule type" value="Genomic_DNA"/>
</dbReference>
<evidence type="ECO:0000256" key="9">
    <source>
        <dbReference type="RuleBase" id="RU003684"/>
    </source>
</evidence>
<feature type="binding site" evidence="5">
    <location>
        <position position="154"/>
    </location>
    <ligand>
        <name>Mn(2+)</name>
        <dbReference type="ChEBI" id="CHEBI:29035"/>
        <label>2</label>
    </ligand>
</feature>
<proteinExistence type="inferred from homology"/>
<evidence type="ECO:0000256" key="8">
    <source>
        <dbReference type="PROSITE-ProRule" id="PRU00742"/>
    </source>
</evidence>
<dbReference type="EC" id="3.5.3.8" evidence="5 6"/>
<feature type="binding site" evidence="5 7">
    <location>
        <position position="152"/>
    </location>
    <ligand>
        <name>Mn(2+)</name>
        <dbReference type="ChEBI" id="CHEBI:29035"/>
        <label>1</label>
    </ligand>
</feature>
<dbReference type="GO" id="GO:0008783">
    <property type="term" value="F:agmatinase activity"/>
    <property type="evidence" value="ECO:0007669"/>
    <property type="project" value="TreeGrafter"/>
</dbReference>
<dbReference type="SUPFAM" id="SSF52768">
    <property type="entry name" value="Arginase/deacetylase"/>
    <property type="match status" value="1"/>
</dbReference>
<evidence type="ECO:0000256" key="4">
    <source>
        <dbReference type="ARBA" id="ARBA00023211"/>
    </source>
</evidence>
<keyword evidence="2 5" id="KW-0378">Hydrolase</keyword>
<comment type="similarity">
    <text evidence="5 8 9">Belongs to the arginase family.</text>
</comment>
<evidence type="ECO:0000313" key="12">
    <source>
        <dbReference type="EMBL" id="SHL48661.1"/>
    </source>
</evidence>
<dbReference type="GO" id="GO:0033389">
    <property type="term" value="P:putrescine biosynthetic process from arginine, via agmatine"/>
    <property type="evidence" value="ECO:0007669"/>
    <property type="project" value="TreeGrafter"/>
</dbReference>
<keyword evidence="14" id="KW-1185">Reference proteome</keyword>
<reference evidence="13" key="2">
    <citation type="submission" date="2016-11" db="EMBL/GenBank/DDBJ databases">
        <authorList>
            <person name="Varghese N."/>
            <person name="Submissions S."/>
        </authorList>
    </citation>
    <scope>NUCLEOTIDE SEQUENCE [LARGE SCALE GENOMIC DNA]</scope>
    <source>
        <strain evidence="13">DSM 27989</strain>
    </source>
</reference>
<dbReference type="CDD" id="cd09988">
    <property type="entry name" value="Formimidoylglutamase"/>
    <property type="match status" value="1"/>
</dbReference>
<dbReference type="PROSITE" id="PS01053">
    <property type="entry name" value="ARGINASE_1"/>
    <property type="match status" value="1"/>
</dbReference>
<evidence type="ECO:0000256" key="10">
    <source>
        <dbReference type="SAM" id="Coils"/>
    </source>
</evidence>
<dbReference type="PIRSF" id="PIRSF036979">
    <property type="entry name" value="Arginase"/>
    <property type="match status" value="1"/>
</dbReference>
<comment type="pathway">
    <text evidence="5">Amino-acid degradation; L-histidine degradation into L-glutamate; L-glutamate from N-formimidoyl-L-glutamate (hydrolase route): step 1/1.</text>
</comment>
<feature type="binding site" evidence="5 7">
    <location>
        <position position="129"/>
    </location>
    <ligand>
        <name>Mn(2+)</name>
        <dbReference type="ChEBI" id="CHEBI:29035"/>
        <label>1</label>
    </ligand>
</feature>
<evidence type="ECO:0000256" key="1">
    <source>
        <dbReference type="ARBA" id="ARBA00022723"/>
    </source>
</evidence>
<dbReference type="PANTHER" id="PTHR11358:SF35">
    <property type="entry name" value="FORMIMIDOYLGLUTAMASE"/>
    <property type="match status" value="1"/>
</dbReference>
<reference evidence="11" key="1">
    <citation type="journal article" date="2014" name="Int. J. Syst. Evol. Microbiol.">
        <title>Complete genome of a new Firmicutes species belonging to the dominant human colonic microbiota ('Ruminococcus bicirculans') reveals two chromosomes and a selective capacity to utilize plant glucans.</title>
        <authorList>
            <consortium name="NISC Comparative Sequencing Program"/>
            <person name="Wegmann U."/>
            <person name="Louis P."/>
            <person name="Goesmann A."/>
            <person name="Henrissat B."/>
            <person name="Duncan S.H."/>
            <person name="Flint H.J."/>
        </authorList>
    </citation>
    <scope>NUCLEOTIDE SEQUENCE</scope>
    <source>
        <strain evidence="11">CGMCC 1.12707</strain>
    </source>
</reference>
<feature type="binding site" evidence="5">
    <location>
        <position position="243"/>
    </location>
    <ligand>
        <name>Mn(2+)</name>
        <dbReference type="ChEBI" id="CHEBI:29035"/>
        <label>2</label>
    </ligand>
</feature>
<dbReference type="PROSITE" id="PS51409">
    <property type="entry name" value="ARGINASE_2"/>
    <property type="match status" value="1"/>
</dbReference>
<dbReference type="InterPro" id="IPR023696">
    <property type="entry name" value="Ureohydrolase_dom_sf"/>
</dbReference>
<dbReference type="InterPro" id="IPR005923">
    <property type="entry name" value="HutG"/>
</dbReference>
<dbReference type="InterPro" id="IPR020855">
    <property type="entry name" value="Ureohydrolase_Mn_BS"/>
</dbReference>
<keyword evidence="10" id="KW-0175">Coiled coil</keyword>
<feature type="binding site" evidence="7">
    <location>
        <position position="154"/>
    </location>
    <ligand>
        <name>Mn(2+)</name>
        <dbReference type="ChEBI" id="CHEBI:29035"/>
        <label>1</label>
    </ligand>
</feature>
<dbReference type="GO" id="GO:0030145">
    <property type="term" value="F:manganese ion binding"/>
    <property type="evidence" value="ECO:0007669"/>
    <property type="project" value="UniProtKB-UniRule"/>
</dbReference>
<dbReference type="Gene3D" id="3.40.800.10">
    <property type="entry name" value="Ureohydrolase domain"/>
    <property type="match status" value="1"/>
</dbReference>
<dbReference type="InterPro" id="IPR006035">
    <property type="entry name" value="Ureohydrolase"/>
</dbReference>
<dbReference type="RefSeq" id="WP_072933181.1">
    <property type="nucleotide sequence ID" value="NZ_BMFL01000007.1"/>
</dbReference>
<name>A0A1M7B142_9FLAO</name>
<keyword evidence="3 5" id="KW-0369">Histidine metabolism</keyword>
<dbReference type="STRING" id="1434701.SAMN05443634_1104"/>
<evidence type="ECO:0000256" key="7">
    <source>
        <dbReference type="PIRSR" id="PIRSR036979-1"/>
    </source>
</evidence>
<dbReference type="OrthoDB" id="9788689at2"/>
<dbReference type="Pfam" id="PF00491">
    <property type="entry name" value="Arginase"/>
    <property type="match status" value="1"/>
</dbReference>
<feature type="binding site" evidence="7">
    <location>
        <position position="245"/>
    </location>
    <ligand>
        <name>Mn(2+)</name>
        <dbReference type="ChEBI" id="CHEBI:29035"/>
        <label>1</label>
    </ligand>
</feature>
<reference evidence="11" key="5">
    <citation type="submission" date="2024-05" db="EMBL/GenBank/DDBJ databases">
        <authorList>
            <person name="Sun Q."/>
            <person name="Zhou Y."/>
        </authorList>
    </citation>
    <scope>NUCLEOTIDE SEQUENCE</scope>
    <source>
        <strain evidence="11">CGMCC 1.12707</strain>
    </source>
</reference>
<feature type="binding site" evidence="5">
    <location>
        <position position="245"/>
    </location>
    <ligand>
        <name>Mn(2+)</name>
        <dbReference type="ChEBI" id="CHEBI:29035"/>
        <label>2</label>
    </ligand>
</feature>
<evidence type="ECO:0000256" key="2">
    <source>
        <dbReference type="ARBA" id="ARBA00022801"/>
    </source>
</evidence>
<gene>
    <name evidence="5 11" type="primary">hutG</name>
    <name evidence="11" type="ORF">GCM10010984_11270</name>
    <name evidence="12" type="ORF">SAMN05443634_1104</name>
</gene>
<comment type="catalytic activity">
    <reaction evidence="5">
        <text>N-formimidoyl-L-glutamate + H2O = formamide + L-glutamate</text>
        <dbReference type="Rhea" id="RHEA:22492"/>
        <dbReference type="ChEBI" id="CHEBI:15377"/>
        <dbReference type="ChEBI" id="CHEBI:16397"/>
        <dbReference type="ChEBI" id="CHEBI:29985"/>
        <dbReference type="ChEBI" id="CHEBI:58928"/>
        <dbReference type="EC" id="3.5.3.8"/>
    </reaction>
</comment>
<dbReference type="UniPathway" id="UPA00379">
    <property type="reaction ID" value="UER00552"/>
</dbReference>
<feature type="binding site" evidence="5 7">
    <location>
        <position position="243"/>
    </location>
    <ligand>
        <name>Mn(2+)</name>
        <dbReference type="ChEBI" id="CHEBI:29035"/>
        <label>1</label>
    </ligand>
</feature>
<feature type="binding site" evidence="5 7">
    <location>
        <position position="156"/>
    </location>
    <ligand>
        <name>Mn(2+)</name>
        <dbReference type="ChEBI" id="CHEBI:29035"/>
        <label>1</label>
    </ligand>
</feature>
<dbReference type="AlphaFoldDB" id="A0A1M7B142"/>
<keyword evidence="1 5" id="KW-0479">Metal-binding</keyword>
<dbReference type="Proteomes" id="UP000650994">
    <property type="component" value="Unassembled WGS sequence"/>
</dbReference>
<reference evidence="12" key="3">
    <citation type="submission" date="2016-11" db="EMBL/GenBank/DDBJ databases">
        <authorList>
            <person name="Jaros S."/>
            <person name="Januszkiewicz K."/>
            <person name="Wedrychowicz H."/>
        </authorList>
    </citation>
    <scope>NUCLEOTIDE SEQUENCE [LARGE SCALE GENOMIC DNA]</scope>
    <source>
        <strain evidence="12">DSM 27989</strain>
    </source>
</reference>
<comment type="cofactor">
    <cofactor evidence="5 7">
        <name>Mn(2+)</name>
        <dbReference type="ChEBI" id="CHEBI:29035"/>
    </cofactor>
    <text evidence="5 7">Binds 2 manganese ions per subunit.</text>
</comment>
<organism evidence="12 13">
    <name type="scientific">Chishuiella changwenlii</name>
    <dbReference type="NCBI Taxonomy" id="1434701"/>
    <lineage>
        <taxon>Bacteria</taxon>
        <taxon>Pseudomonadati</taxon>
        <taxon>Bacteroidota</taxon>
        <taxon>Flavobacteriia</taxon>
        <taxon>Flavobacteriales</taxon>
        <taxon>Weeksellaceae</taxon>
        <taxon>Chishuiella</taxon>
    </lineage>
</organism>
<dbReference type="PRINTS" id="PR00116">
    <property type="entry name" value="ARGINASE"/>
</dbReference>
<accession>A0A1M7B142</accession>
<dbReference type="NCBIfam" id="TIGR01227">
    <property type="entry name" value="hutG"/>
    <property type="match status" value="1"/>
</dbReference>
<dbReference type="GO" id="GO:0019557">
    <property type="term" value="P:L-histidine catabolic process to glutamate and formate"/>
    <property type="evidence" value="ECO:0007669"/>
    <property type="project" value="UniProtKB-UniPathway"/>
</dbReference>
<dbReference type="GO" id="GO:0050415">
    <property type="term" value="F:formimidoylglutamase activity"/>
    <property type="evidence" value="ECO:0007669"/>
    <property type="project" value="UniProtKB-UniRule"/>
</dbReference>
<feature type="binding site" evidence="5">
    <location>
        <position position="152"/>
    </location>
    <ligand>
        <name>Mn(2+)</name>
        <dbReference type="ChEBI" id="CHEBI:29035"/>
        <label>2</label>
    </ligand>
</feature>
<evidence type="ECO:0000256" key="3">
    <source>
        <dbReference type="ARBA" id="ARBA00022808"/>
    </source>
</evidence>
<evidence type="ECO:0000313" key="13">
    <source>
        <dbReference type="Proteomes" id="UP000184120"/>
    </source>
</evidence>
<sequence>MKKSPFNSELWTGRVDAEDKELGLRLHQIIQDYTHFRESNTQPKVIIGFCSDEGVERNKGRLGAKESPDHIRKSLANLPFHFSNDQFLFDAGNIICDDDNLEEAREEQINTVDKIIKNNHFPIVIGGGHETALGNFLALIKTYKNVGIINIDAHFDLRTPNPKSTSGTPFYEMSKYCEANNLNFNYIPIGIQELGNTKALFKRAEDLNVEYITADEVHLNLNNILDKLKREIQQYDALYISLDMDVFDAAFAPGVSATTVNGLTPFQVKYILKLLMKSEKVKLFDIVEYNSNFDRDNMTSKLSAQMIYEVLRS</sequence>
<evidence type="ECO:0000313" key="11">
    <source>
        <dbReference type="EMBL" id="GGE95497.1"/>
    </source>
</evidence>
<comment type="function">
    <text evidence="5">Catalyzes the conversion of N-formimidoyl-L-glutamate to L-glutamate and formamide.</text>
</comment>
<evidence type="ECO:0000256" key="6">
    <source>
        <dbReference type="NCBIfam" id="TIGR01227"/>
    </source>
</evidence>
<evidence type="ECO:0000256" key="5">
    <source>
        <dbReference type="HAMAP-Rule" id="MF_00737"/>
    </source>
</evidence>
<dbReference type="Proteomes" id="UP000184120">
    <property type="component" value="Unassembled WGS sequence"/>
</dbReference>
<dbReference type="EMBL" id="FRBH01000010">
    <property type="protein sequence ID" value="SHL48661.1"/>
    <property type="molecule type" value="Genomic_DNA"/>
</dbReference>
<keyword evidence="4 5" id="KW-0464">Manganese</keyword>
<feature type="coiled-coil region" evidence="10">
    <location>
        <begin position="218"/>
        <end position="245"/>
    </location>
</feature>
<dbReference type="GO" id="GO:0019556">
    <property type="term" value="P:L-histidine catabolic process to glutamate and formamide"/>
    <property type="evidence" value="ECO:0007669"/>
    <property type="project" value="UniProtKB-UniRule"/>
</dbReference>
<dbReference type="HAMAP" id="MF_00737">
    <property type="entry name" value="Formimidoylglutam"/>
    <property type="match status" value="1"/>
</dbReference>
<dbReference type="PANTHER" id="PTHR11358">
    <property type="entry name" value="ARGINASE/AGMATINASE"/>
    <property type="match status" value="1"/>
</dbReference>
<protein>
    <recommendedName>
        <fullName evidence="5 6">Formimidoylglutamase</fullName>
        <ecNumber evidence="5 6">3.5.3.8</ecNumber>
    </recommendedName>
    <alternativeName>
        <fullName evidence="5">Formiminoglutamase</fullName>
    </alternativeName>
    <alternativeName>
        <fullName evidence="5">Formiminoglutamate hydrolase</fullName>
    </alternativeName>
</protein>
<reference evidence="14" key="4">
    <citation type="journal article" date="2019" name="Int. J. Syst. Evol. Microbiol.">
        <title>The Global Catalogue of Microorganisms (GCM) 10K type strain sequencing project: providing services to taxonomists for standard genome sequencing and annotation.</title>
        <authorList>
            <consortium name="The Broad Institute Genomics Platform"/>
            <consortium name="The Broad Institute Genome Sequencing Center for Infectious Disease"/>
            <person name="Wu L."/>
            <person name="Ma J."/>
        </authorList>
    </citation>
    <scope>NUCLEOTIDE SEQUENCE [LARGE SCALE GENOMIC DNA]</scope>
    <source>
        <strain evidence="14">CGMCC 1.12707</strain>
    </source>
</reference>